<dbReference type="AlphaFoldDB" id="A0A975WCR7"/>
<dbReference type="GO" id="GO:0044781">
    <property type="term" value="P:bacterial-type flagellum organization"/>
    <property type="evidence" value="ECO:0007669"/>
    <property type="project" value="InterPro"/>
</dbReference>
<organism evidence="2 3">
    <name type="scientific">Marinovum algicola</name>
    <dbReference type="NCBI Taxonomy" id="42444"/>
    <lineage>
        <taxon>Bacteria</taxon>
        <taxon>Pseudomonadati</taxon>
        <taxon>Pseudomonadota</taxon>
        <taxon>Alphaproteobacteria</taxon>
        <taxon>Rhodobacterales</taxon>
        <taxon>Roseobacteraceae</taxon>
        <taxon>Marinovum</taxon>
    </lineage>
</organism>
<reference evidence="2 3" key="1">
    <citation type="submission" date="2016-10" db="EMBL/GenBank/DDBJ databases">
        <authorList>
            <person name="Varghese N."/>
            <person name="Submissions S."/>
        </authorList>
    </citation>
    <scope>NUCLEOTIDE SEQUENCE [LARGE SCALE GENOMIC DNA]</scope>
    <source>
        <strain evidence="2 3">FF3</strain>
    </source>
</reference>
<comment type="caution">
    <text evidence="2">The sequence shown here is derived from an EMBL/GenBank/DDBJ whole genome shotgun (WGS) entry which is preliminary data.</text>
</comment>
<dbReference type="Pfam" id="PF07309">
    <property type="entry name" value="FlaF"/>
    <property type="match status" value="1"/>
</dbReference>
<dbReference type="InterPro" id="IPR010845">
    <property type="entry name" value="FlaF"/>
</dbReference>
<evidence type="ECO:0000256" key="1">
    <source>
        <dbReference type="SAM" id="MobiDB-lite"/>
    </source>
</evidence>
<accession>A0A975WCR7</accession>
<evidence type="ECO:0000313" key="2">
    <source>
        <dbReference type="EMBL" id="SEJ93531.1"/>
    </source>
</evidence>
<proteinExistence type="predicted"/>
<keyword evidence="2" id="KW-0282">Flagellum</keyword>
<keyword evidence="3" id="KW-1185">Reference proteome</keyword>
<feature type="compositionally biased region" description="Polar residues" evidence="1">
    <location>
        <begin position="136"/>
        <end position="145"/>
    </location>
</feature>
<evidence type="ECO:0000313" key="3">
    <source>
        <dbReference type="Proteomes" id="UP000182932"/>
    </source>
</evidence>
<name>A0A975WCR7_9RHOB</name>
<dbReference type="Proteomes" id="UP000182932">
    <property type="component" value="Unassembled WGS sequence"/>
</dbReference>
<dbReference type="GeneID" id="80819757"/>
<dbReference type="RefSeq" id="WP_074837713.1">
    <property type="nucleotide sequence ID" value="NZ_CATLQZ010000011.1"/>
</dbReference>
<feature type="region of interest" description="Disordered" evidence="1">
    <location>
        <begin position="126"/>
        <end position="145"/>
    </location>
</feature>
<protein>
    <submittedName>
        <fullName evidence="2">Flagellar protein FlaF</fullName>
    </submittedName>
</protein>
<keyword evidence="2" id="KW-0969">Cilium</keyword>
<gene>
    <name evidence="2" type="ORF">SAMN04487940_11494</name>
</gene>
<dbReference type="EMBL" id="FNYY01000014">
    <property type="protein sequence ID" value="SEJ93531.1"/>
    <property type="molecule type" value="Genomic_DNA"/>
</dbReference>
<keyword evidence="2" id="KW-0966">Cell projection</keyword>
<sequence length="145" mass="15323">MSINAYKSTIRESASPRQIEARVFARITGAMSQHLEAWAKAGDKAERANILARGLRADIAENRQLWARLQGDLAGAGNQLPAALKANLISLSLWVDRACGEVLGGGDGLQALIDVNQNILGGLSGRRPAPTALETDGTQSHAQAV</sequence>